<keyword evidence="8" id="KW-1015">Disulfide bond</keyword>
<keyword evidence="4" id="KW-0732">Signal</keyword>
<evidence type="ECO:0000256" key="1">
    <source>
        <dbReference type="ARBA" id="ARBA00004479"/>
    </source>
</evidence>
<accession>A0A1U8DPK0</accession>
<proteinExistence type="predicted"/>
<evidence type="ECO:0000256" key="8">
    <source>
        <dbReference type="ARBA" id="ARBA00023157"/>
    </source>
</evidence>
<evidence type="ECO:0000256" key="3">
    <source>
        <dbReference type="ARBA" id="ARBA00022692"/>
    </source>
</evidence>
<evidence type="ECO:0000256" key="10">
    <source>
        <dbReference type="SAM" id="MobiDB-lite"/>
    </source>
</evidence>
<comment type="subcellular location">
    <subcellularLocation>
        <location evidence="1">Membrane</location>
        <topology evidence="1">Single-pass type I membrane protein</topology>
    </subcellularLocation>
</comment>
<dbReference type="SUPFAM" id="SSF54452">
    <property type="entry name" value="MHC antigen-recognition domain"/>
    <property type="match status" value="1"/>
</dbReference>
<dbReference type="Proteomes" id="UP000189705">
    <property type="component" value="Unplaced"/>
</dbReference>
<keyword evidence="5" id="KW-0391">Immunity</keyword>
<dbReference type="InterPro" id="IPR050208">
    <property type="entry name" value="MHC_class-I_related"/>
</dbReference>
<reference evidence="14" key="1">
    <citation type="submission" date="2025-08" db="UniProtKB">
        <authorList>
            <consortium name="RefSeq"/>
        </authorList>
    </citation>
    <scope>IDENTIFICATION</scope>
</reference>
<dbReference type="RefSeq" id="XP_014383138.2">
    <property type="nucleotide sequence ID" value="XM_014527652.2"/>
</dbReference>
<dbReference type="Gene3D" id="3.30.500.10">
    <property type="entry name" value="MHC class I-like antigen recognition-like"/>
    <property type="match status" value="1"/>
</dbReference>
<name>A0A1U8DPK0_ALLSI</name>
<dbReference type="GO" id="GO:0042612">
    <property type="term" value="C:MHC class I protein complex"/>
    <property type="evidence" value="ECO:0007669"/>
    <property type="project" value="UniProtKB-KW"/>
</dbReference>
<evidence type="ECO:0000256" key="9">
    <source>
        <dbReference type="ARBA" id="ARBA00023180"/>
    </source>
</evidence>
<dbReference type="InterPro" id="IPR013783">
    <property type="entry name" value="Ig-like_fold"/>
</dbReference>
<dbReference type="InterPro" id="IPR036179">
    <property type="entry name" value="Ig-like_dom_sf"/>
</dbReference>
<dbReference type="Gene3D" id="2.60.40.10">
    <property type="entry name" value="Immunoglobulins"/>
    <property type="match status" value="1"/>
</dbReference>
<evidence type="ECO:0000256" key="5">
    <source>
        <dbReference type="ARBA" id="ARBA00022859"/>
    </source>
</evidence>
<gene>
    <name evidence="14" type="primary">LOC102372621</name>
</gene>
<dbReference type="InterPro" id="IPR007110">
    <property type="entry name" value="Ig-like_dom"/>
</dbReference>
<evidence type="ECO:0000256" key="11">
    <source>
        <dbReference type="SAM" id="Phobius"/>
    </source>
</evidence>
<keyword evidence="6 11" id="KW-1133">Transmembrane helix</keyword>
<evidence type="ECO:0000313" key="14">
    <source>
        <dbReference type="RefSeq" id="XP_014383138.2"/>
    </source>
</evidence>
<evidence type="ECO:0000313" key="13">
    <source>
        <dbReference type="Proteomes" id="UP000189705"/>
    </source>
</evidence>
<feature type="domain" description="Ig-like" evidence="12">
    <location>
        <begin position="160"/>
        <end position="247"/>
    </location>
</feature>
<keyword evidence="2" id="KW-0490">MHC I</keyword>
<dbReference type="PROSITE" id="PS50835">
    <property type="entry name" value="IG_LIKE"/>
    <property type="match status" value="1"/>
</dbReference>
<dbReference type="Pfam" id="PF00129">
    <property type="entry name" value="MHC_I"/>
    <property type="match status" value="1"/>
</dbReference>
<dbReference type="GeneID" id="102372621"/>
<keyword evidence="3 11" id="KW-0812">Transmembrane</keyword>
<dbReference type="InterPro" id="IPR003006">
    <property type="entry name" value="Ig/MHC_CS"/>
</dbReference>
<dbReference type="InterPro" id="IPR011162">
    <property type="entry name" value="MHC_I/II-like_Ag-recog"/>
</dbReference>
<dbReference type="PANTHER" id="PTHR16675:SF242">
    <property type="entry name" value="MAJOR HISTOCOMPATIBILITY COMPLEX CLASS I-RELATED GENE PROTEIN"/>
    <property type="match status" value="1"/>
</dbReference>
<sequence length="372" mass="39714">MARAAPQRESWALGPAHVAPSPPAPRSDPAAPCGLRHGPLHLSLRGSTRNVCAQRAEAPHEAAAKVAPGSQLLVLLLLVGAAAVPGTSAGSHSYWHFCTGVSNPSPDVPAFIAVGYVDDQQILHYDTETGGQQPYLEETCIAWLRQYVQHGEAALQSKRPMAQVSDRPSSWDGRTALSCRVHGFYPKDVAVIWLQNGEAQPQETSRPGGLPSGDGTYRTWATIEIDPSSNHSYTCSAEHVSLGAALRVAWDKGRTESDPAMIVGIVIGAVLVTAMAGAAVFFLSKCWAKRLGPAMARPWGWGAGRATATATATPTPASKLSRARWSVHLVLGTLRRRRGSSTATCCSPFPTQKHLCFCLEFARQSALLRDSN</sequence>
<evidence type="ECO:0000256" key="6">
    <source>
        <dbReference type="ARBA" id="ARBA00022989"/>
    </source>
</evidence>
<keyword evidence="9" id="KW-0325">Glycoprotein</keyword>
<evidence type="ECO:0000259" key="12">
    <source>
        <dbReference type="PROSITE" id="PS50835"/>
    </source>
</evidence>
<feature type="transmembrane region" description="Helical" evidence="11">
    <location>
        <begin position="261"/>
        <end position="283"/>
    </location>
</feature>
<dbReference type="GO" id="GO:0005615">
    <property type="term" value="C:extracellular space"/>
    <property type="evidence" value="ECO:0007669"/>
    <property type="project" value="TreeGrafter"/>
</dbReference>
<feature type="region of interest" description="Disordered" evidence="10">
    <location>
        <begin position="1"/>
        <end position="38"/>
    </location>
</feature>
<dbReference type="GO" id="GO:0002474">
    <property type="term" value="P:antigen processing and presentation of peptide antigen via MHC class I"/>
    <property type="evidence" value="ECO:0007669"/>
    <property type="project" value="UniProtKB-KW"/>
</dbReference>
<keyword evidence="13" id="KW-1185">Reference proteome</keyword>
<organism evidence="13 14">
    <name type="scientific">Alligator sinensis</name>
    <name type="common">Chinese alligator</name>
    <dbReference type="NCBI Taxonomy" id="38654"/>
    <lineage>
        <taxon>Eukaryota</taxon>
        <taxon>Metazoa</taxon>
        <taxon>Chordata</taxon>
        <taxon>Craniata</taxon>
        <taxon>Vertebrata</taxon>
        <taxon>Euteleostomi</taxon>
        <taxon>Archelosauria</taxon>
        <taxon>Archosauria</taxon>
        <taxon>Crocodylia</taxon>
        <taxon>Alligatoridae</taxon>
        <taxon>Alligatorinae</taxon>
        <taxon>Alligator</taxon>
    </lineage>
</organism>
<dbReference type="Pfam" id="PF07654">
    <property type="entry name" value="C1-set"/>
    <property type="match status" value="1"/>
</dbReference>
<dbReference type="FunFam" id="2.60.40.10:FF:000204">
    <property type="entry name" value="Major histocompatibility complex, class I-related protein"/>
    <property type="match status" value="1"/>
</dbReference>
<dbReference type="InterPro" id="IPR003597">
    <property type="entry name" value="Ig_C1-set"/>
</dbReference>
<dbReference type="GO" id="GO:0006955">
    <property type="term" value="P:immune response"/>
    <property type="evidence" value="ECO:0007669"/>
    <property type="project" value="TreeGrafter"/>
</dbReference>
<protein>
    <submittedName>
        <fullName evidence="14">LOW QUALITY PROTEIN: popy Class I histocompatibility antigen, A-1 alpha chain-like</fullName>
    </submittedName>
</protein>
<dbReference type="InterPro" id="IPR011161">
    <property type="entry name" value="MHC_I-like_Ag-recog"/>
</dbReference>
<keyword evidence="7 11" id="KW-0472">Membrane</keyword>
<dbReference type="InterPro" id="IPR037055">
    <property type="entry name" value="MHC_I-like_Ag-recog_sf"/>
</dbReference>
<evidence type="ECO:0000256" key="7">
    <source>
        <dbReference type="ARBA" id="ARBA00023136"/>
    </source>
</evidence>
<evidence type="ECO:0000256" key="4">
    <source>
        <dbReference type="ARBA" id="ARBA00022729"/>
    </source>
</evidence>
<dbReference type="AlphaFoldDB" id="A0A1U8DPK0"/>
<dbReference type="SMART" id="SM00407">
    <property type="entry name" value="IGc1"/>
    <property type="match status" value="1"/>
</dbReference>
<dbReference type="PANTHER" id="PTHR16675">
    <property type="entry name" value="MHC CLASS I-RELATED"/>
    <property type="match status" value="1"/>
</dbReference>
<evidence type="ECO:0000256" key="2">
    <source>
        <dbReference type="ARBA" id="ARBA00022451"/>
    </source>
</evidence>
<dbReference type="SUPFAM" id="SSF48726">
    <property type="entry name" value="Immunoglobulin"/>
    <property type="match status" value="1"/>
</dbReference>
<dbReference type="KEGG" id="asn:102372621"/>
<dbReference type="PROSITE" id="PS00290">
    <property type="entry name" value="IG_MHC"/>
    <property type="match status" value="1"/>
</dbReference>
<dbReference type="GO" id="GO:0009897">
    <property type="term" value="C:external side of plasma membrane"/>
    <property type="evidence" value="ECO:0007669"/>
    <property type="project" value="TreeGrafter"/>
</dbReference>
<dbReference type="InParanoid" id="A0A1U8DPK0"/>